<dbReference type="SUPFAM" id="SSF53146">
    <property type="entry name" value="Nitrogenase accessory factor-like"/>
    <property type="match status" value="1"/>
</dbReference>
<organism evidence="4 5">
    <name type="scientific">Ferrimonas sediminum</name>
    <dbReference type="NCBI Taxonomy" id="718193"/>
    <lineage>
        <taxon>Bacteria</taxon>
        <taxon>Pseudomonadati</taxon>
        <taxon>Pseudomonadota</taxon>
        <taxon>Gammaproteobacteria</taxon>
        <taxon>Alteromonadales</taxon>
        <taxon>Ferrimonadaceae</taxon>
        <taxon>Ferrimonas</taxon>
    </lineage>
</organism>
<keyword evidence="5" id="KW-1185">Reference proteome</keyword>
<protein>
    <submittedName>
        <fullName evidence="4">Predicted Fe-Mo cluster-binding protein, NifX family</fullName>
    </submittedName>
</protein>
<dbReference type="EMBL" id="FNEM01000007">
    <property type="protein sequence ID" value="SDJ37536.1"/>
    <property type="molecule type" value="Genomic_DNA"/>
</dbReference>
<dbReference type="InterPro" id="IPR036105">
    <property type="entry name" value="DiNase_FeMo-co_biosyn_sf"/>
</dbReference>
<sequence length="152" mass="15892">MTLAIAVTPDFRVAGHFAKAPGFAIYDASGALVETLDNDANASGCQQKKKMMARFRQLGVSRVVLKNIGERSLARLLGAGIQVDSVRGRATVSEVLAGAVSVSTLTDASQGRPCKPKSSSHKCCGSHSHDNKIISGGQAKGDAKLKRLSLSL</sequence>
<evidence type="ECO:0000256" key="2">
    <source>
        <dbReference type="SAM" id="MobiDB-lite"/>
    </source>
</evidence>
<dbReference type="RefSeq" id="WP_090365210.1">
    <property type="nucleotide sequence ID" value="NZ_FNEM01000007.1"/>
</dbReference>
<evidence type="ECO:0000313" key="5">
    <source>
        <dbReference type="Proteomes" id="UP000199527"/>
    </source>
</evidence>
<dbReference type="Proteomes" id="UP000199527">
    <property type="component" value="Unassembled WGS sequence"/>
</dbReference>
<dbReference type="CDD" id="cd00562">
    <property type="entry name" value="NifX_NifB"/>
    <property type="match status" value="1"/>
</dbReference>
<dbReference type="InterPro" id="IPR003731">
    <property type="entry name" value="Di-Nase_FeMo-co_biosynth"/>
</dbReference>
<dbReference type="Gene3D" id="3.30.420.130">
    <property type="entry name" value="Dinitrogenase iron-molybdenum cofactor biosynthesis domain"/>
    <property type="match status" value="1"/>
</dbReference>
<name>A0A1G8T7J7_9GAMM</name>
<gene>
    <name evidence="4" type="ORF">SAMN04488540_107135</name>
</gene>
<evidence type="ECO:0000259" key="3">
    <source>
        <dbReference type="Pfam" id="PF02579"/>
    </source>
</evidence>
<reference evidence="5" key="1">
    <citation type="submission" date="2016-10" db="EMBL/GenBank/DDBJ databases">
        <authorList>
            <person name="Varghese N."/>
            <person name="Submissions S."/>
        </authorList>
    </citation>
    <scope>NUCLEOTIDE SEQUENCE [LARGE SCALE GENOMIC DNA]</scope>
    <source>
        <strain evidence="5">DSM 23317</strain>
    </source>
</reference>
<accession>A0A1G8T7J7</accession>
<feature type="region of interest" description="Disordered" evidence="2">
    <location>
        <begin position="108"/>
        <end position="127"/>
    </location>
</feature>
<feature type="domain" description="Dinitrogenase iron-molybdenum cofactor biosynthesis" evidence="3">
    <location>
        <begin position="12"/>
        <end position="97"/>
    </location>
</feature>
<dbReference type="AlphaFoldDB" id="A0A1G8T7J7"/>
<keyword evidence="1" id="KW-0535">Nitrogen fixation</keyword>
<dbReference type="Pfam" id="PF02579">
    <property type="entry name" value="Nitro_FeMo-Co"/>
    <property type="match status" value="1"/>
</dbReference>
<proteinExistence type="predicted"/>
<dbReference type="OrthoDB" id="6215304at2"/>
<evidence type="ECO:0000313" key="4">
    <source>
        <dbReference type="EMBL" id="SDJ37536.1"/>
    </source>
</evidence>
<evidence type="ECO:0000256" key="1">
    <source>
        <dbReference type="ARBA" id="ARBA00023231"/>
    </source>
</evidence>